<evidence type="ECO:0000256" key="3">
    <source>
        <dbReference type="ARBA" id="ARBA00047960"/>
    </source>
</evidence>
<evidence type="ECO:0000313" key="7">
    <source>
        <dbReference type="Proteomes" id="UP000095287"/>
    </source>
</evidence>
<dbReference type="InterPro" id="IPR001853">
    <property type="entry name" value="DSBA-like_thioredoxin_dom"/>
</dbReference>
<accession>A0A1I7Z692</accession>
<proteinExistence type="inferred from homology"/>
<dbReference type="InterPro" id="IPR036249">
    <property type="entry name" value="Thioredoxin-like_sf"/>
</dbReference>
<dbReference type="PANTHER" id="PTHR42943">
    <property type="entry name" value="GLUTATHIONE S-TRANSFERASE KAPPA"/>
    <property type="match status" value="1"/>
</dbReference>
<name>A0A1I7Z692_9BILA</name>
<dbReference type="SUPFAM" id="SSF52833">
    <property type="entry name" value="Thioredoxin-like"/>
    <property type="match status" value="1"/>
</dbReference>
<evidence type="ECO:0000256" key="2">
    <source>
        <dbReference type="ARBA" id="ARBA00022679"/>
    </source>
</evidence>
<dbReference type="GO" id="GO:0004602">
    <property type="term" value="F:glutathione peroxidase activity"/>
    <property type="evidence" value="ECO:0007669"/>
    <property type="project" value="TreeGrafter"/>
</dbReference>
<comment type="catalytic activity">
    <reaction evidence="3 4">
        <text>RX + glutathione = an S-substituted glutathione + a halide anion + H(+)</text>
        <dbReference type="Rhea" id="RHEA:16437"/>
        <dbReference type="ChEBI" id="CHEBI:15378"/>
        <dbReference type="ChEBI" id="CHEBI:16042"/>
        <dbReference type="ChEBI" id="CHEBI:17792"/>
        <dbReference type="ChEBI" id="CHEBI:57925"/>
        <dbReference type="ChEBI" id="CHEBI:90779"/>
        <dbReference type="EC" id="2.5.1.18"/>
    </reaction>
</comment>
<dbReference type="InterPro" id="IPR051924">
    <property type="entry name" value="GST_Kappa/NadH"/>
</dbReference>
<organism evidence="7 8">
    <name type="scientific">Steinernema glaseri</name>
    <dbReference type="NCBI Taxonomy" id="37863"/>
    <lineage>
        <taxon>Eukaryota</taxon>
        <taxon>Metazoa</taxon>
        <taxon>Ecdysozoa</taxon>
        <taxon>Nematoda</taxon>
        <taxon>Chromadorea</taxon>
        <taxon>Rhabditida</taxon>
        <taxon>Tylenchina</taxon>
        <taxon>Panagrolaimomorpha</taxon>
        <taxon>Strongyloidoidea</taxon>
        <taxon>Steinernematidae</taxon>
        <taxon>Steinernema</taxon>
    </lineage>
</organism>
<feature type="active site" description="Nucleophile" evidence="5">
    <location>
        <position position="45"/>
    </location>
</feature>
<comment type="similarity">
    <text evidence="1 4">Belongs to the GST superfamily. Kappa family.</text>
</comment>
<sequence>MPEQDGNVIELYYDCISPYSWIAFESGAMPEQDGNVIELYYDCISPYSWIAFEVLTSYEKILPFKLKLKPYSLPWVMKGASQIPPALQSPAKAMYMMKDLKNVADYWNVPLHQPEDFLGGTLKRGTAKAQRFLTAIQLNQPKYLEAASRELFKRVWSTDKPVHQIEHLREVAASIGLPDADKIIGAVDSPRVKETLKKRTDEALEQGAFGAPWIVLRRPNKEEVCFFGSDRIHVIVHLLGCSFPGPVVKAKL</sequence>
<keyword evidence="2 4" id="KW-0808">Transferase</keyword>
<feature type="domain" description="DSBA-like thioredoxin" evidence="6">
    <location>
        <begin position="36"/>
        <end position="239"/>
    </location>
</feature>
<dbReference type="GO" id="GO:0005777">
    <property type="term" value="C:peroxisome"/>
    <property type="evidence" value="ECO:0007669"/>
    <property type="project" value="TreeGrafter"/>
</dbReference>
<evidence type="ECO:0000256" key="1">
    <source>
        <dbReference type="ARBA" id="ARBA00006494"/>
    </source>
</evidence>
<reference evidence="8" key="1">
    <citation type="submission" date="2016-11" db="UniProtKB">
        <authorList>
            <consortium name="WormBaseParasite"/>
        </authorList>
    </citation>
    <scope>IDENTIFICATION</scope>
</reference>
<dbReference type="Gene3D" id="3.40.30.10">
    <property type="entry name" value="Glutaredoxin"/>
    <property type="match status" value="1"/>
</dbReference>
<keyword evidence="7" id="KW-1185">Reference proteome</keyword>
<dbReference type="AlphaFoldDB" id="A0A1I7Z692"/>
<dbReference type="PANTHER" id="PTHR42943:SF2">
    <property type="entry name" value="GLUTATHIONE S-TRANSFERASE KAPPA 1"/>
    <property type="match status" value="1"/>
</dbReference>
<evidence type="ECO:0000256" key="5">
    <source>
        <dbReference type="PIRSR" id="PIRSR006386-1"/>
    </source>
</evidence>
<dbReference type="Pfam" id="PF01323">
    <property type="entry name" value="DSBA"/>
    <property type="match status" value="1"/>
</dbReference>
<dbReference type="PIRSF" id="PIRSF006386">
    <property type="entry name" value="HCCAis_GSTk"/>
    <property type="match status" value="1"/>
</dbReference>
<dbReference type="EC" id="2.5.1.18" evidence="4"/>
<dbReference type="GO" id="GO:0004364">
    <property type="term" value="F:glutathione transferase activity"/>
    <property type="evidence" value="ECO:0007669"/>
    <property type="project" value="UniProtKB-UniRule"/>
</dbReference>
<dbReference type="FunFam" id="3.40.30.10:FF:000096">
    <property type="entry name" value="Glutathione S-transferase kappa"/>
    <property type="match status" value="1"/>
</dbReference>
<dbReference type="WBParaSite" id="L893_g23002.t1">
    <property type="protein sequence ID" value="L893_g23002.t1"/>
    <property type="gene ID" value="L893_g23002"/>
</dbReference>
<dbReference type="Proteomes" id="UP000095287">
    <property type="component" value="Unplaced"/>
</dbReference>
<evidence type="ECO:0000256" key="4">
    <source>
        <dbReference type="PIRNR" id="PIRNR006386"/>
    </source>
</evidence>
<protein>
    <recommendedName>
        <fullName evidence="4">Glutathione S-transferase kappa</fullName>
        <ecNumber evidence="4">2.5.1.18</ecNumber>
    </recommendedName>
</protein>
<dbReference type="GO" id="GO:0005739">
    <property type="term" value="C:mitochondrion"/>
    <property type="evidence" value="ECO:0007669"/>
    <property type="project" value="TreeGrafter"/>
</dbReference>
<evidence type="ECO:0000259" key="6">
    <source>
        <dbReference type="Pfam" id="PF01323"/>
    </source>
</evidence>
<dbReference type="GO" id="GO:0006749">
    <property type="term" value="P:glutathione metabolic process"/>
    <property type="evidence" value="ECO:0007669"/>
    <property type="project" value="TreeGrafter"/>
</dbReference>
<evidence type="ECO:0000313" key="8">
    <source>
        <dbReference type="WBParaSite" id="L893_g23002.t1"/>
    </source>
</evidence>
<dbReference type="InterPro" id="IPR014440">
    <property type="entry name" value="HCCAis_GSTk"/>
</dbReference>